<evidence type="ECO:0008006" key="3">
    <source>
        <dbReference type="Google" id="ProtNLM"/>
    </source>
</evidence>
<evidence type="ECO:0000313" key="1">
    <source>
        <dbReference type="EMBL" id="AGG88762.1"/>
    </source>
</evidence>
<dbReference type="STRING" id="666685.R2APBS1_1627"/>
<protein>
    <recommendedName>
        <fullName evidence="3">DNA-binding protein</fullName>
    </recommendedName>
</protein>
<dbReference type="AlphaFoldDB" id="M4NFE7"/>
<accession>M4NFE7</accession>
<name>M4NFE7_9GAMM</name>
<reference evidence="1 2" key="1">
    <citation type="submission" date="2012-04" db="EMBL/GenBank/DDBJ databases">
        <title>Complete genome of Rhodanobacter sp. 2APBS1.</title>
        <authorList>
            <consortium name="US DOE Joint Genome Institute"/>
            <person name="Huntemann M."/>
            <person name="Wei C.-L."/>
            <person name="Han J."/>
            <person name="Detter J.C."/>
            <person name="Han C."/>
            <person name="Tapia R."/>
            <person name="Munk A.C.C."/>
            <person name="Chen A."/>
            <person name="Krypides N."/>
            <person name="Mavromatis K."/>
            <person name="Markowitz V."/>
            <person name="Szeto E."/>
            <person name="Ivanova N."/>
            <person name="Mikhailova N."/>
            <person name="Ovchinnikova G."/>
            <person name="Pagani I."/>
            <person name="Pati A."/>
            <person name="Goodwin L."/>
            <person name="Peters L."/>
            <person name="Pitluck S."/>
            <person name="Woyke T."/>
            <person name="Prakash O."/>
            <person name="Elkins J."/>
            <person name="Brown S."/>
            <person name="Palumbo A."/>
            <person name="Hemme C."/>
            <person name="Zhou J."/>
            <person name="Watson D."/>
            <person name="Jardine P."/>
            <person name="Kostka J."/>
            <person name="Green S."/>
        </authorList>
    </citation>
    <scope>NUCLEOTIDE SEQUENCE [LARGE SCALE GENOMIC DNA]</scope>
    <source>
        <strain evidence="1 2">2APBS1</strain>
    </source>
</reference>
<dbReference type="RefSeq" id="WP_015447518.1">
    <property type="nucleotide sequence ID" value="NC_020541.1"/>
</dbReference>
<sequence length="95" mass="10094">MRCEQSQRITVPDLADRIADCLATLEATARASAIPVTGDGRVSEADAAGLVGLAAGTLRNLRASTCPLAFYKVAGRVTYRLADLAEFIERQRADA</sequence>
<proteinExistence type="predicted"/>
<dbReference type="Proteomes" id="UP000011859">
    <property type="component" value="Chromosome"/>
</dbReference>
<keyword evidence="2" id="KW-1185">Reference proteome</keyword>
<dbReference type="KEGG" id="rhd:R2APBS1_1627"/>
<dbReference type="HOGENOM" id="CLU_2370882_0_0_6"/>
<gene>
    <name evidence="1" type="ORF">R2APBS1_1627</name>
</gene>
<organism evidence="1 2">
    <name type="scientific">Rhodanobacter denitrificans</name>
    <dbReference type="NCBI Taxonomy" id="666685"/>
    <lineage>
        <taxon>Bacteria</taxon>
        <taxon>Pseudomonadati</taxon>
        <taxon>Pseudomonadota</taxon>
        <taxon>Gammaproteobacteria</taxon>
        <taxon>Lysobacterales</taxon>
        <taxon>Rhodanobacteraceae</taxon>
        <taxon>Rhodanobacter</taxon>
    </lineage>
</organism>
<evidence type="ECO:0000313" key="2">
    <source>
        <dbReference type="Proteomes" id="UP000011859"/>
    </source>
</evidence>
<dbReference type="EMBL" id="CP003470">
    <property type="protein sequence ID" value="AGG88762.1"/>
    <property type="molecule type" value="Genomic_DNA"/>
</dbReference>